<dbReference type="FunFam" id="2.60.40.10:FF:000328">
    <property type="entry name" value="CLUMA_CG000981, isoform A"/>
    <property type="match status" value="1"/>
</dbReference>
<accession>A0A7R8HBZ0</accession>
<dbReference type="EMBL" id="HG994586">
    <property type="protein sequence ID" value="CAF2992025.1"/>
    <property type="molecule type" value="Genomic_DNA"/>
</dbReference>
<feature type="region of interest" description="Disordered" evidence="9">
    <location>
        <begin position="353"/>
        <end position="400"/>
    </location>
</feature>
<dbReference type="InterPro" id="IPR003599">
    <property type="entry name" value="Ig_sub"/>
</dbReference>
<dbReference type="InterPro" id="IPR002347">
    <property type="entry name" value="SDR_fam"/>
</dbReference>
<evidence type="ECO:0000256" key="8">
    <source>
        <dbReference type="ARBA" id="ARBA00023319"/>
    </source>
</evidence>
<dbReference type="SUPFAM" id="SSF51735">
    <property type="entry name" value="NAD(P)-binding Rossmann-fold domains"/>
    <property type="match status" value="1"/>
</dbReference>
<dbReference type="Pfam" id="PF13927">
    <property type="entry name" value="Ig_3"/>
    <property type="match status" value="2"/>
</dbReference>
<dbReference type="InterPro" id="IPR013106">
    <property type="entry name" value="Ig_V-set"/>
</dbReference>
<reference evidence="11" key="1">
    <citation type="submission" date="2021-02" db="EMBL/GenBank/DDBJ databases">
        <authorList>
            <person name="Bekaert M."/>
        </authorList>
    </citation>
    <scope>NUCLEOTIDE SEQUENCE</scope>
    <source>
        <strain evidence="11">IoA-00</strain>
    </source>
</reference>
<dbReference type="PROSITE" id="PS50835">
    <property type="entry name" value="IG_LIKE"/>
    <property type="match status" value="3"/>
</dbReference>
<dbReference type="CDD" id="cd00099">
    <property type="entry name" value="IgV"/>
    <property type="match status" value="1"/>
</dbReference>
<evidence type="ECO:0000313" key="12">
    <source>
        <dbReference type="Proteomes" id="UP000675881"/>
    </source>
</evidence>
<dbReference type="InterPro" id="IPR003598">
    <property type="entry name" value="Ig_sub2"/>
</dbReference>
<evidence type="ECO:0000256" key="6">
    <source>
        <dbReference type="ARBA" id="ARBA00023157"/>
    </source>
</evidence>
<evidence type="ECO:0000256" key="3">
    <source>
        <dbReference type="ARBA" id="ARBA00022729"/>
    </source>
</evidence>
<dbReference type="Pfam" id="PF00106">
    <property type="entry name" value="adh_short"/>
    <property type="match status" value="1"/>
</dbReference>
<dbReference type="AlphaFoldDB" id="A0A7R8HBZ0"/>
<evidence type="ECO:0000313" key="11">
    <source>
        <dbReference type="EMBL" id="CAF2992025.1"/>
    </source>
</evidence>
<evidence type="ECO:0000256" key="4">
    <source>
        <dbReference type="ARBA" id="ARBA00022737"/>
    </source>
</evidence>
<feature type="domain" description="Ig-like" evidence="10">
    <location>
        <begin position="137"/>
        <end position="228"/>
    </location>
</feature>
<feature type="domain" description="Ig-like" evidence="10">
    <location>
        <begin position="238"/>
        <end position="316"/>
    </location>
</feature>
<dbReference type="PANTHER" id="PTHR12231">
    <property type="entry name" value="CTX-RELATED TYPE I TRANSMEMBRANE PROTEIN"/>
    <property type="match status" value="1"/>
</dbReference>
<organism evidence="11 12">
    <name type="scientific">Lepeophtheirus salmonis</name>
    <name type="common">Salmon louse</name>
    <name type="synonym">Caligus salmonis</name>
    <dbReference type="NCBI Taxonomy" id="72036"/>
    <lineage>
        <taxon>Eukaryota</taxon>
        <taxon>Metazoa</taxon>
        <taxon>Ecdysozoa</taxon>
        <taxon>Arthropoda</taxon>
        <taxon>Crustacea</taxon>
        <taxon>Multicrustacea</taxon>
        <taxon>Hexanauplia</taxon>
        <taxon>Copepoda</taxon>
        <taxon>Siphonostomatoida</taxon>
        <taxon>Caligidae</taxon>
        <taxon>Lepeophtheirus</taxon>
    </lineage>
</organism>
<dbReference type="SMART" id="SM00409">
    <property type="entry name" value="IG"/>
    <property type="match status" value="3"/>
</dbReference>
<dbReference type="InterPro" id="IPR007110">
    <property type="entry name" value="Ig-like_dom"/>
</dbReference>
<dbReference type="InterPro" id="IPR051170">
    <property type="entry name" value="Neural/epithelial_adhesion"/>
</dbReference>
<feature type="domain" description="Ig-like" evidence="10">
    <location>
        <begin position="35"/>
        <end position="127"/>
    </location>
</feature>
<dbReference type="OrthoDB" id="10012075at2759"/>
<keyword evidence="3" id="KW-0732">Signal</keyword>
<dbReference type="Pfam" id="PF07686">
    <property type="entry name" value="V-set"/>
    <property type="match status" value="1"/>
</dbReference>
<dbReference type="InterPro" id="IPR036291">
    <property type="entry name" value="NAD(P)-bd_dom_sf"/>
</dbReference>
<keyword evidence="4" id="KW-0677">Repeat</keyword>
<dbReference type="Proteomes" id="UP000675881">
    <property type="component" value="Chromosome 7"/>
</dbReference>
<comment type="subcellular location">
    <subcellularLocation>
        <location evidence="1">Cell membrane</location>
    </subcellularLocation>
</comment>
<evidence type="ECO:0000256" key="1">
    <source>
        <dbReference type="ARBA" id="ARBA00004236"/>
    </source>
</evidence>
<protein>
    <submittedName>
        <fullName evidence="11">HNT</fullName>
    </submittedName>
</protein>
<keyword evidence="6" id="KW-1015">Disulfide bond</keyword>
<dbReference type="GO" id="GO:0043005">
    <property type="term" value="C:neuron projection"/>
    <property type="evidence" value="ECO:0007669"/>
    <property type="project" value="TreeGrafter"/>
</dbReference>
<dbReference type="InterPro" id="IPR013783">
    <property type="entry name" value="Ig-like_fold"/>
</dbReference>
<keyword evidence="2" id="KW-1003">Cell membrane</keyword>
<feature type="compositionally biased region" description="Basic and acidic residues" evidence="9">
    <location>
        <begin position="372"/>
        <end position="395"/>
    </location>
</feature>
<dbReference type="Gene3D" id="2.60.40.10">
    <property type="entry name" value="Immunoglobulins"/>
    <property type="match status" value="3"/>
</dbReference>
<keyword evidence="7" id="KW-0325">Glycoprotein</keyword>
<dbReference type="InterPro" id="IPR036179">
    <property type="entry name" value="Ig-like_dom_sf"/>
</dbReference>
<dbReference type="SMART" id="SM00408">
    <property type="entry name" value="IGc2"/>
    <property type="match status" value="3"/>
</dbReference>
<evidence type="ECO:0000256" key="7">
    <source>
        <dbReference type="ARBA" id="ARBA00023180"/>
    </source>
</evidence>
<gene>
    <name evidence="11" type="ORF">LSAA_12912</name>
</gene>
<evidence type="ECO:0000256" key="5">
    <source>
        <dbReference type="ARBA" id="ARBA00023136"/>
    </source>
</evidence>
<dbReference type="GO" id="GO:0005886">
    <property type="term" value="C:plasma membrane"/>
    <property type="evidence" value="ECO:0007669"/>
    <property type="project" value="UniProtKB-SubCell"/>
</dbReference>
<keyword evidence="5" id="KW-0472">Membrane</keyword>
<sequence>MEEYKSVHIKVIELFLFVMGLNAAFAGTPKPKLRPEFLEPVPNMTVAVGRSATLPCIVRNLQDYKVAFIHIDRQMILTIHKQVITRIPRFTISHDSHLTWSLHIEDVKIEDKGYYMCQVNTDPMVSTIGFLDVVVPPQIVDAESSPSTVSVRENNNASLICKSNGIPEPEITWMREDGKKIILKRRKKEGKIEKKKVHEDTLDLIRISRTEMGAYLCIASNGIPPSISKRIILTVEFPPMIWIPNQLVGAPLGTDVKLECHTESSPKAISYWVFDGVMVLDTPRFRSEEQIHSEYKLDSRLHIKNLQKEDFGPYKCITKKLPGRNRGINHVVRIGNAHGSADAYGNDVINERREGEDEEGLVGEGDLYTSDKGYRPGNEDGRDPSKSNGEARDLSEESNSQNRYFSYESDLFGNGHSGISSNFKNGATTLAKVLDKGSARGLGKGFSRAILENGGYVMLSDVLNQDGHETLLEFQKEFGEEKVAYNFCDVTDSTSFEELWRKTAGWRKCLDVNIRAVMNGNDLAIEKMSKANGGDGGHVINIGSTGGFITGPDQESASYFVSKSGVVTLTRKFWLKKCL</sequence>
<name>A0A7R8HBZ0_LEPSM</name>
<dbReference type="Gene3D" id="3.40.50.720">
    <property type="entry name" value="NAD(P)-binding Rossmann-like Domain"/>
    <property type="match status" value="1"/>
</dbReference>
<dbReference type="CDD" id="cd00096">
    <property type="entry name" value="Ig"/>
    <property type="match status" value="1"/>
</dbReference>
<dbReference type="PRINTS" id="PR00081">
    <property type="entry name" value="GDHRDH"/>
</dbReference>
<dbReference type="PANTHER" id="PTHR12231:SF247">
    <property type="entry name" value="DPR-INTERACTING PROTEIN DELTA, ISOFORM D"/>
    <property type="match status" value="1"/>
</dbReference>
<keyword evidence="8" id="KW-0393">Immunoglobulin domain</keyword>
<evidence type="ECO:0000256" key="2">
    <source>
        <dbReference type="ARBA" id="ARBA00022475"/>
    </source>
</evidence>
<evidence type="ECO:0000256" key="9">
    <source>
        <dbReference type="SAM" id="MobiDB-lite"/>
    </source>
</evidence>
<evidence type="ECO:0000259" key="10">
    <source>
        <dbReference type="PROSITE" id="PS50835"/>
    </source>
</evidence>
<dbReference type="SUPFAM" id="SSF48726">
    <property type="entry name" value="Immunoglobulin"/>
    <property type="match status" value="3"/>
</dbReference>
<proteinExistence type="predicted"/>
<keyword evidence="12" id="KW-1185">Reference proteome</keyword>